<organism evidence="2 3">
    <name type="scientific">Flaviaesturariibacter amylovorans</name>
    <dbReference type="NCBI Taxonomy" id="1084520"/>
    <lineage>
        <taxon>Bacteria</taxon>
        <taxon>Pseudomonadati</taxon>
        <taxon>Bacteroidota</taxon>
        <taxon>Chitinophagia</taxon>
        <taxon>Chitinophagales</taxon>
        <taxon>Chitinophagaceae</taxon>
        <taxon>Flaviaestuariibacter</taxon>
    </lineage>
</organism>
<evidence type="ECO:0000313" key="3">
    <source>
        <dbReference type="Proteomes" id="UP001501725"/>
    </source>
</evidence>
<accession>A0ABP8HSG9</accession>
<dbReference type="EMBL" id="BAABGY010000018">
    <property type="protein sequence ID" value="GAA4343705.1"/>
    <property type="molecule type" value="Genomic_DNA"/>
</dbReference>
<protein>
    <recommendedName>
        <fullName evidence="1">DUF4397 domain-containing protein</fullName>
    </recommendedName>
</protein>
<comment type="caution">
    <text evidence="2">The sequence shown here is derived from an EMBL/GenBank/DDBJ whole genome shotgun (WGS) entry which is preliminary data.</text>
</comment>
<reference evidence="3" key="1">
    <citation type="journal article" date="2019" name="Int. J. Syst. Evol. Microbiol.">
        <title>The Global Catalogue of Microorganisms (GCM) 10K type strain sequencing project: providing services to taxonomists for standard genome sequencing and annotation.</title>
        <authorList>
            <consortium name="The Broad Institute Genomics Platform"/>
            <consortium name="The Broad Institute Genome Sequencing Center for Infectious Disease"/>
            <person name="Wu L."/>
            <person name="Ma J."/>
        </authorList>
    </citation>
    <scope>NUCLEOTIDE SEQUENCE [LARGE SCALE GENOMIC DNA]</scope>
    <source>
        <strain evidence="3">JCM 17919</strain>
    </source>
</reference>
<evidence type="ECO:0000313" key="2">
    <source>
        <dbReference type="EMBL" id="GAA4343705.1"/>
    </source>
</evidence>
<name>A0ABP8HSG9_9BACT</name>
<proteinExistence type="predicted"/>
<dbReference type="Proteomes" id="UP001501725">
    <property type="component" value="Unassembled WGS sequence"/>
</dbReference>
<feature type="domain" description="DUF4397" evidence="1">
    <location>
        <begin position="37"/>
        <end position="162"/>
    </location>
</feature>
<evidence type="ECO:0000259" key="1">
    <source>
        <dbReference type="Pfam" id="PF14344"/>
    </source>
</evidence>
<dbReference type="PROSITE" id="PS51257">
    <property type="entry name" value="PROKAR_LIPOPROTEIN"/>
    <property type="match status" value="1"/>
</dbReference>
<gene>
    <name evidence="2" type="ORF">GCM10023184_44160</name>
</gene>
<keyword evidence="3" id="KW-1185">Reference proteome</keyword>
<sequence length="257" mass="27323">MKKIIIGSFLLAAIALSCKKTNTIPVRTTPTPAAQTNVKFFNFSPGAPQVNFFINGTKLSGAAPLANGTVQGIAYGRFFPANVAYASVPAGGQQIETRVIDSSTVMPGATLLSEMKTFDAGKYYTYILLDSVNRISAMVTEDDLSVPDPTMAYIRIGNFATDSTISALLTKTTVPTGDFAYSKPYNNIAPKSVTAFDTLKAGSGQVYSLTFRRSTNGATLGTVVTEVTPIPGKKYTFFFGGLVRLSATYSRGVIANN</sequence>
<dbReference type="InterPro" id="IPR025510">
    <property type="entry name" value="DUF4397"/>
</dbReference>
<dbReference type="RefSeq" id="WP_345258167.1">
    <property type="nucleotide sequence ID" value="NZ_BAABGY010000018.1"/>
</dbReference>
<dbReference type="Pfam" id="PF14344">
    <property type="entry name" value="DUF4397"/>
    <property type="match status" value="1"/>
</dbReference>